<feature type="non-terminal residue" evidence="5">
    <location>
        <position position="308"/>
    </location>
</feature>
<gene>
    <name evidence="5" type="ORF">M8C21_032804</name>
</gene>
<dbReference type="Gene3D" id="3.30.70.330">
    <property type="match status" value="1"/>
</dbReference>
<feature type="compositionally biased region" description="Basic residues" evidence="3">
    <location>
        <begin position="250"/>
        <end position="259"/>
    </location>
</feature>
<comment type="caution">
    <text evidence="5">The sequence shown here is derived from an EMBL/GenBank/DDBJ whole genome shotgun (WGS) entry which is preliminary data.</text>
</comment>
<reference evidence="5" key="1">
    <citation type="submission" date="2022-06" db="EMBL/GenBank/DDBJ databases">
        <title>Uncovering the hologenomic basis of an extraordinary plant invasion.</title>
        <authorList>
            <person name="Bieker V.C."/>
            <person name="Martin M.D."/>
            <person name="Gilbert T."/>
            <person name="Hodgins K."/>
            <person name="Battlay P."/>
            <person name="Petersen B."/>
            <person name="Wilson J."/>
        </authorList>
    </citation>
    <scope>NUCLEOTIDE SEQUENCE</scope>
    <source>
        <strain evidence="5">AA19_3_7</strain>
        <tissue evidence="5">Leaf</tissue>
    </source>
</reference>
<evidence type="ECO:0000259" key="4">
    <source>
        <dbReference type="PROSITE" id="PS50102"/>
    </source>
</evidence>
<dbReference type="EMBL" id="JAMZMK010006451">
    <property type="protein sequence ID" value="KAI7748883.1"/>
    <property type="molecule type" value="Genomic_DNA"/>
</dbReference>
<dbReference type="SUPFAM" id="SSF54928">
    <property type="entry name" value="RNA-binding domain, RBD"/>
    <property type="match status" value="2"/>
</dbReference>
<dbReference type="Pfam" id="PF00076">
    <property type="entry name" value="RRM_1"/>
    <property type="match status" value="1"/>
</dbReference>
<evidence type="ECO:0000313" key="6">
    <source>
        <dbReference type="Proteomes" id="UP001206925"/>
    </source>
</evidence>
<feature type="compositionally biased region" description="Pro residues" evidence="3">
    <location>
        <begin position="221"/>
        <end position="230"/>
    </location>
</feature>
<dbReference type="InterPro" id="IPR000504">
    <property type="entry name" value="RRM_dom"/>
</dbReference>
<dbReference type="InterPro" id="IPR012677">
    <property type="entry name" value="Nucleotide-bd_a/b_plait_sf"/>
</dbReference>
<organism evidence="5 6">
    <name type="scientific">Ambrosia artemisiifolia</name>
    <name type="common">Common ragweed</name>
    <dbReference type="NCBI Taxonomy" id="4212"/>
    <lineage>
        <taxon>Eukaryota</taxon>
        <taxon>Viridiplantae</taxon>
        <taxon>Streptophyta</taxon>
        <taxon>Embryophyta</taxon>
        <taxon>Tracheophyta</taxon>
        <taxon>Spermatophyta</taxon>
        <taxon>Magnoliopsida</taxon>
        <taxon>eudicotyledons</taxon>
        <taxon>Gunneridae</taxon>
        <taxon>Pentapetalae</taxon>
        <taxon>asterids</taxon>
        <taxon>campanulids</taxon>
        <taxon>Asterales</taxon>
        <taxon>Asteraceae</taxon>
        <taxon>Asteroideae</taxon>
        <taxon>Heliantheae alliance</taxon>
        <taxon>Heliantheae</taxon>
        <taxon>Ambrosia</taxon>
    </lineage>
</organism>
<dbReference type="PANTHER" id="PTHR23189">
    <property type="entry name" value="RNA RECOGNITION MOTIF-CONTAINING"/>
    <property type="match status" value="1"/>
</dbReference>
<evidence type="ECO:0000256" key="2">
    <source>
        <dbReference type="PROSITE-ProRule" id="PRU00176"/>
    </source>
</evidence>
<feature type="domain" description="RRM" evidence="4">
    <location>
        <begin position="113"/>
        <end position="186"/>
    </location>
</feature>
<dbReference type="SMART" id="SM00360">
    <property type="entry name" value="RRM"/>
    <property type="match status" value="1"/>
</dbReference>
<dbReference type="PROSITE" id="PS50102">
    <property type="entry name" value="RRM"/>
    <property type="match status" value="1"/>
</dbReference>
<sequence>FRPTYNFYKPLPPPPIPLPLPLPPPQLPPPSPSPTRTLLLSSVPSHVTESVVRRDMEPFGDVRAVQMEKVRDGGNYLSVPVPPPAPGLIDGCAVWAQFTFPVAGELPDGYNQGTLVVFNLNSDVTTRTLKETFGAFGFVKELRGTSLEKNQKFVEFYDTRDAAKALKGINGKEIKGKIVVVEFSRGGNKNSPKQHRLNPISSIGPPSVIFTRKFPLESRPYHPPPPPPSHPLRKTGTKQLQQGGGGAWSKQRKGLRQARNKYDPRFIIKEDGIIDSEPSVLDSRTTIMIKNIPNKYRCNSETVAEHAR</sequence>
<evidence type="ECO:0000256" key="1">
    <source>
        <dbReference type="ARBA" id="ARBA00022884"/>
    </source>
</evidence>
<proteinExistence type="predicted"/>
<name>A0AAD5CV49_AMBAR</name>
<dbReference type="Proteomes" id="UP001206925">
    <property type="component" value="Unassembled WGS sequence"/>
</dbReference>
<dbReference type="GO" id="GO:0003723">
    <property type="term" value="F:RNA binding"/>
    <property type="evidence" value="ECO:0007669"/>
    <property type="project" value="UniProtKB-UniRule"/>
</dbReference>
<evidence type="ECO:0000256" key="3">
    <source>
        <dbReference type="SAM" id="MobiDB-lite"/>
    </source>
</evidence>
<evidence type="ECO:0000313" key="5">
    <source>
        <dbReference type="EMBL" id="KAI7748883.1"/>
    </source>
</evidence>
<dbReference type="AlphaFoldDB" id="A0AAD5CV49"/>
<keyword evidence="6" id="KW-1185">Reference proteome</keyword>
<dbReference type="InterPro" id="IPR035979">
    <property type="entry name" value="RBD_domain_sf"/>
</dbReference>
<accession>A0AAD5CV49</accession>
<keyword evidence="1 2" id="KW-0694">RNA-binding</keyword>
<feature type="region of interest" description="Disordered" evidence="3">
    <location>
        <begin position="216"/>
        <end position="259"/>
    </location>
</feature>
<protein>
    <recommendedName>
        <fullName evidence="4">RRM domain-containing protein</fullName>
    </recommendedName>
</protein>
<dbReference type="CDD" id="cd12276">
    <property type="entry name" value="RRM2_MEI2_EAR1_like"/>
    <property type="match status" value="1"/>
</dbReference>